<sequence length="606" mass="68184">MLSAPQVSTPLSDIAQLHAKLHQLEEEQEYLVQLVRKGEGIMQELCEENATLERRLSMASLEAQISMSEAQMVRALSGITRRSTLESQGSDASSIYRHAIDSMSGEKSTDTEAGVELLRALAEERKNAQTYRLEAQALATQASSLQQEVHMLAAEREQIAEALEDASWAKERDRLMQKLGEEMDKTCTWKEEKEELESSLKTAQEEVQKLNGEKHELKQAASQAAWNSERESLKESLTLERTKVSSWEEEKNQLETQLAEASSKCEDLTADNSRLREEVDMVVWKEEKEQLAIALEEEKDKTSTWEEEKTRLEAQIIEVVSDNDALGEENSALRSLVDTAAWQHERQELLNALSVEKGKVKSWEKESNAIRMELKDLRQVAKSLETKDALIAEMQEQVDQLRSDLEDAQAKVAIKQDVIDGLRISLRQGSADDWVIEKVALLARNTEMKLAMSALEEAYAQERSLHISTRVRKEEVELELDKAVKELEMAKADAPSPGKDARRRHVTWGTNQITEIPCRSSSFEYPDDSPLFSKQLSISIIRSRSAFPVELDSLQHGTLKSTSSMPALSDACSMSGTLSVRTKAELGTPAYPLEKALSVRTPREQI</sequence>
<protein>
    <submittedName>
        <fullName evidence="2">Uncharacterized protein</fullName>
    </submittedName>
</protein>
<feature type="coiled-coil region" evidence="1">
    <location>
        <begin position="121"/>
        <end position="155"/>
    </location>
</feature>
<evidence type="ECO:0000313" key="2">
    <source>
        <dbReference type="EMBL" id="CAD7694981.1"/>
    </source>
</evidence>
<comment type="caution">
    <text evidence="2">The sequence shown here is derived from an EMBL/GenBank/DDBJ whole genome shotgun (WGS) entry which is preliminary data.</text>
</comment>
<reference evidence="2" key="1">
    <citation type="submission" date="2020-12" db="EMBL/GenBank/DDBJ databases">
        <authorList>
            <person name="Iha C."/>
        </authorList>
    </citation>
    <scope>NUCLEOTIDE SEQUENCE</scope>
</reference>
<feature type="coiled-coil region" evidence="1">
    <location>
        <begin position="360"/>
        <end position="418"/>
    </location>
</feature>
<evidence type="ECO:0000313" key="3">
    <source>
        <dbReference type="Proteomes" id="UP000708148"/>
    </source>
</evidence>
<dbReference type="OrthoDB" id="10670493at2759"/>
<dbReference type="AlphaFoldDB" id="A0A8S1IMM5"/>
<name>A0A8S1IMM5_9CHLO</name>
<feature type="coiled-coil region" evidence="1">
    <location>
        <begin position="193"/>
        <end position="315"/>
    </location>
</feature>
<keyword evidence="1" id="KW-0175">Coiled coil</keyword>
<dbReference type="EMBL" id="CAJHUC010000288">
    <property type="protein sequence ID" value="CAD7694981.1"/>
    <property type="molecule type" value="Genomic_DNA"/>
</dbReference>
<evidence type="ECO:0000256" key="1">
    <source>
        <dbReference type="SAM" id="Coils"/>
    </source>
</evidence>
<dbReference type="Proteomes" id="UP000708148">
    <property type="component" value="Unassembled WGS sequence"/>
</dbReference>
<organism evidence="2 3">
    <name type="scientific">Ostreobium quekettii</name>
    <dbReference type="NCBI Taxonomy" id="121088"/>
    <lineage>
        <taxon>Eukaryota</taxon>
        <taxon>Viridiplantae</taxon>
        <taxon>Chlorophyta</taxon>
        <taxon>core chlorophytes</taxon>
        <taxon>Ulvophyceae</taxon>
        <taxon>TCBD clade</taxon>
        <taxon>Bryopsidales</taxon>
        <taxon>Ostreobineae</taxon>
        <taxon>Ostreobiaceae</taxon>
        <taxon>Ostreobium</taxon>
    </lineage>
</organism>
<gene>
    <name evidence="2" type="ORF">OSTQU699_LOCUS342</name>
</gene>
<keyword evidence="3" id="KW-1185">Reference proteome</keyword>
<proteinExistence type="predicted"/>
<accession>A0A8S1IMM5</accession>